<dbReference type="Pfam" id="PF00326">
    <property type="entry name" value="Peptidase_S9"/>
    <property type="match status" value="1"/>
</dbReference>
<reference evidence="6 7" key="1">
    <citation type="journal article" date="2014" name="Genome Announc.">
        <title>Draft Genome Sequence of Brevibacillus panacihumi Strain W25, a Halotolerant Hydrocarbon-Degrading Bacterium.</title>
        <authorList>
            <person name="Wang X."/>
            <person name="Jin D."/>
            <person name="Zhou L."/>
            <person name="Wu L."/>
            <person name="An W."/>
            <person name="Chen Y."/>
            <person name="Zhao L."/>
        </authorList>
    </citation>
    <scope>NUCLEOTIDE SEQUENCE [LARGE SCALE GENOMIC DNA]</scope>
    <source>
        <strain evidence="6 7">W25</strain>
    </source>
</reference>
<evidence type="ECO:0000313" key="6">
    <source>
        <dbReference type="EMBL" id="EST55918.1"/>
    </source>
</evidence>
<dbReference type="Pfam" id="PF07676">
    <property type="entry name" value="PD40"/>
    <property type="match status" value="3"/>
</dbReference>
<dbReference type="GO" id="GO:0004252">
    <property type="term" value="F:serine-type endopeptidase activity"/>
    <property type="evidence" value="ECO:0007669"/>
    <property type="project" value="TreeGrafter"/>
</dbReference>
<dbReference type="FunFam" id="3.40.50.1820:FF:000028">
    <property type="entry name" value="S9 family peptidase"/>
    <property type="match status" value="1"/>
</dbReference>
<organism evidence="6 7">
    <name type="scientific">Brevibacillus panacihumi W25</name>
    <dbReference type="NCBI Taxonomy" id="1408254"/>
    <lineage>
        <taxon>Bacteria</taxon>
        <taxon>Bacillati</taxon>
        <taxon>Bacillota</taxon>
        <taxon>Bacilli</taxon>
        <taxon>Bacillales</taxon>
        <taxon>Paenibacillaceae</taxon>
        <taxon>Brevibacillus</taxon>
    </lineage>
</organism>
<protein>
    <submittedName>
        <fullName evidence="6">Peptidase</fullName>
    </submittedName>
</protein>
<feature type="domain" description="Peptidase S9 prolyl oligopeptidase catalytic" evidence="5">
    <location>
        <begin position="459"/>
        <end position="669"/>
    </location>
</feature>
<dbReference type="InterPro" id="IPR011659">
    <property type="entry name" value="WD40"/>
</dbReference>
<dbReference type="AlphaFoldDB" id="V6MKD3"/>
<dbReference type="InterPro" id="IPR001375">
    <property type="entry name" value="Peptidase_S9_cat"/>
</dbReference>
<evidence type="ECO:0000256" key="3">
    <source>
        <dbReference type="ARBA" id="ARBA00022801"/>
    </source>
</evidence>
<accession>V6MKD3</accession>
<dbReference type="RefSeq" id="WP_023554284.1">
    <property type="nucleotide sequence ID" value="NZ_KI629782.1"/>
</dbReference>
<dbReference type="EMBL" id="AYJU01000001">
    <property type="protein sequence ID" value="EST55918.1"/>
    <property type="molecule type" value="Genomic_DNA"/>
</dbReference>
<dbReference type="OrthoDB" id="108903at2"/>
<keyword evidence="7" id="KW-1185">Reference proteome</keyword>
<keyword evidence="4" id="KW-0720">Serine protease</keyword>
<dbReference type="eggNOG" id="COG0823">
    <property type="taxonomic scope" value="Bacteria"/>
</dbReference>
<dbReference type="PANTHER" id="PTHR42776:SF27">
    <property type="entry name" value="DIPEPTIDYL PEPTIDASE FAMILY MEMBER 6"/>
    <property type="match status" value="1"/>
</dbReference>
<dbReference type="STRING" id="1408254.T458_00945"/>
<sequence>MSDNKRGITAEDLYQIRYTSDPQLSPDGSKVVYVLNRIDEERQYQSHLILYSREEDRTTELTCGPVRDSYPRWSPDGSKLCFVSNRSGKAQIWMLAIDESQPVPKMITDCPNGASAPLWSPDGKQILFSSWMKAGDRYREEAAEQEDYVHKQNAEKAIRVTKMKYKSDEFGFLYEKNRQLAIVQVETGEIRPLTTGAGDHTAGSWSPDGKWVAISANRSSNPDLQHEIDIYLVPVDGGEWRKITQSNGTFGMPRFSRDGSKLSFVGSLIDKHLYGTMKKIWVTDLATGTITCLTAEWDVQVGDVTIGDVRSPGHPDHGGVWTKDGEGLLFLSSQRGRSGIWKATLDGTFSQIMDGEQNVFGFSYHAEQDCLVAAVSDPLIPGDLFSLDLQTGEEARLTDVNKELFQHIALSSPEEILFTGAKDWEIQGWIMKPPNFVEGKKYPAILQIHGGPHSMYGQTFFHEFQLLAAQGYVVLYTNPRGSHGYGERFMQACCGDYGGHDFDDLMAGVDVLCQLDYIDENRLGVAGGSYGGFMTNWIVGQTDRFKAAVTDRSICNWLSFYGVSDIGYYFSAEEIQADPFSNPEKMWHHSPLRLASQVKTPLLIMHGERDFRCPIEQAEQLFITLQHQGKAPVSFIRFPDANHEMSRSGDPSQRVLRLNYTVEWFNRYVK</sequence>
<dbReference type="GO" id="GO:0006508">
    <property type="term" value="P:proteolysis"/>
    <property type="evidence" value="ECO:0007669"/>
    <property type="project" value="UniProtKB-KW"/>
</dbReference>
<dbReference type="InterPro" id="IPR011042">
    <property type="entry name" value="6-blade_b-propeller_TolB-like"/>
</dbReference>
<keyword evidence="3" id="KW-0378">Hydrolase</keyword>
<dbReference type="SUPFAM" id="SSF82171">
    <property type="entry name" value="DPP6 N-terminal domain-like"/>
    <property type="match status" value="1"/>
</dbReference>
<evidence type="ECO:0000313" key="7">
    <source>
        <dbReference type="Proteomes" id="UP000017973"/>
    </source>
</evidence>
<dbReference type="PATRIC" id="fig|1408254.3.peg.195"/>
<dbReference type="Gene3D" id="2.120.10.30">
    <property type="entry name" value="TolB, C-terminal domain"/>
    <property type="match status" value="2"/>
</dbReference>
<dbReference type="InterPro" id="IPR029058">
    <property type="entry name" value="AB_hydrolase_fold"/>
</dbReference>
<dbReference type="eggNOG" id="COG1506">
    <property type="taxonomic scope" value="Bacteria"/>
</dbReference>
<comment type="similarity">
    <text evidence="1">Belongs to the peptidase S9C family.</text>
</comment>
<evidence type="ECO:0000256" key="1">
    <source>
        <dbReference type="ARBA" id="ARBA00010040"/>
    </source>
</evidence>
<comment type="caution">
    <text evidence="6">The sequence shown here is derived from an EMBL/GenBank/DDBJ whole genome shotgun (WGS) entry which is preliminary data.</text>
</comment>
<gene>
    <name evidence="6" type="ORF">T458_00945</name>
</gene>
<name>V6MKD3_9BACL</name>
<evidence type="ECO:0000256" key="2">
    <source>
        <dbReference type="ARBA" id="ARBA00022670"/>
    </source>
</evidence>
<dbReference type="Proteomes" id="UP000017973">
    <property type="component" value="Unassembled WGS sequence"/>
</dbReference>
<dbReference type="HOGENOM" id="CLU_008615_2_1_9"/>
<dbReference type="PANTHER" id="PTHR42776">
    <property type="entry name" value="SERINE PEPTIDASE S9 FAMILY MEMBER"/>
    <property type="match status" value="1"/>
</dbReference>
<evidence type="ECO:0000256" key="4">
    <source>
        <dbReference type="ARBA" id="ARBA00022825"/>
    </source>
</evidence>
<dbReference type="Gene3D" id="3.40.50.1820">
    <property type="entry name" value="alpha/beta hydrolase"/>
    <property type="match status" value="1"/>
</dbReference>
<evidence type="ECO:0000259" key="5">
    <source>
        <dbReference type="Pfam" id="PF00326"/>
    </source>
</evidence>
<proteinExistence type="inferred from homology"/>
<keyword evidence="2" id="KW-0645">Protease</keyword>
<dbReference type="SUPFAM" id="SSF53474">
    <property type="entry name" value="alpha/beta-Hydrolases"/>
    <property type="match status" value="1"/>
</dbReference>